<sequence>MSELFARAAHWASCQAGRSWAFMLAVAVVVVWAVTGPVFGFSDTWQLVINTGTTIVTFLMVFLIQNAQNRDTQAIQLKLDELIRATRGAQNSLMALEDQGEAELAQAREAMRELAETGERISP</sequence>
<dbReference type="EMBL" id="JAUFPN010000150">
    <property type="protein sequence ID" value="MDN3565625.1"/>
    <property type="molecule type" value="Genomic_DNA"/>
</dbReference>
<dbReference type="Pfam" id="PF04120">
    <property type="entry name" value="Iron_permease"/>
    <property type="match status" value="1"/>
</dbReference>
<keyword evidence="2" id="KW-0472">Membrane</keyword>
<feature type="transmembrane region" description="Helical" evidence="2">
    <location>
        <begin position="45"/>
        <end position="64"/>
    </location>
</feature>
<keyword evidence="4" id="KW-1185">Reference proteome</keyword>
<dbReference type="RefSeq" id="WP_290317477.1">
    <property type="nucleotide sequence ID" value="NZ_JAUFPN010000150.1"/>
</dbReference>
<comment type="caution">
    <text evidence="3">The sequence shown here is derived from an EMBL/GenBank/DDBJ whole genome shotgun (WGS) entry which is preliminary data.</text>
</comment>
<evidence type="ECO:0000256" key="2">
    <source>
        <dbReference type="SAM" id="Phobius"/>
    </source>
</evidence>
<evidence type="ECO:0000313" key="4">
    <source>
        <dbReference type="Proteomes" id="UP001529369"/>
    </source>
</evidence>
<evidence type="ECO:0000256" key="1">
    <source>
        <dbReference type="SAM" id="Coils"/>
    </source>
</evidence>
<feature type="coiled-coil region" evidence="1">
    <location>
        <begin position="79"/>
        <end position="117"/>
    </location>
</feature>
<name>A0ABT8A7I7_9PROT</name>
<feature type="transmembrane region" description="Helical" evidence="2">
    <location>
        <begin position="20"/>
        <end position="39"/>
    </location>
</feature>
<gene>
    <name evidence="3" type="ORF">QWZ14_14755</name>
</gene>
<organism evidence="3 4">
    <name type="scientific">Paeniroseomonas aquatica</name>
    <dbReference type="NCBI Taxonomy" id="373043"/>
    <lineage>
        <taxon>Bacteria</taxon>
        <taxon>Pseudomonadati</taxon>
        <taxon>Pseudomonadota</taxon>
        <taxon>Alphaproteobacteria</taxon>
        <taxon>Acetobacterales</taxon>
        <taxon>Acetobacteraceae</taxon>
        <taxon>Paeniroseomonas</taxon>
    </lineage>
</organism>
<dbReference type="InterPro" id="IPR007251">
    <property type="entry name" value="Iron_permease_Fet4"/>
</dbReference>
<keyword evidence="2" id="KW-0812">Transmembrane</keyword>
<accession>A0ABT8A7I7</accession>
<dbReference type="Proteomes" id="UP001529369">
    <property type="component" value="Unassembled WGS sequence"/>
</dbReference>
<evidence type="ECO:0000313" key="3">
    <source>
        <dbReference type="EMBL" id="MDN3565625.1"/>
    </source>
</evidence>
<keyword evidence="1" id="KW-0175">Coiled coil</keyword>
<reference evidence="4" key="1">
    <citation type="journal article" date="2019" name="Int. J. Syst. Evol. Microbiol.">
        <title>The Global Catalogue of Microorganisms (GCM) 10K type strain sequencing project: providing services to taxonomists for standard genome sequencing and annotation.</title>
        <authorList>
            <consortium name="The Broad Institute Genomics Platform"/>
            <consortium name="The Broad Institute Genome Sequencing Center for Infectious Disease"/>
            <person name="Wu L."/>
            <person name="Ma J."/>
        </authorList>
    </citation>
    <scope>NUCLEOTIDE SEQUENCE [LARGE SCALE GENOMIC DNA]</scope>
    <source>
        <strain evidence="4">CECT 7131</strain>
    </source>
</reference>
<proteinExistence type="predicted"/>
<protein>
    <submittedName>
        <fullName evidence="3">Low affinity iron permease family protein</fullName>
    </submittedName>
</protein>
<keyword evidence="2" id="KW-1133">Transmembrane helix</keyword>